<dbReference type="Proteomes" id="UP000011705">
    <property type="component" value="Chromosome"/>
</dbReference>
<comment type="caution">
    <text evidence="1">The sequence shown here is derived from an EMBL/GenBank/DDBJ whole genome shotgun (WGS) entry which is preliminary data.</text>
</comment>
<dbReference type="HOGENOM" id="CLU_3298090_0_0_12"/>
<reference evidence="1" key="1">
    <citation type="submission" date="2012-01" db="EMBL/GenBank/DDBJ databases">
        <title>The Genome Sequence of Treponema denticola H-22.</title>
        <authorList>
            <consortium name="The Broad Institute Genome Sequencing Platform"/>
            <person name="Earl A."/>
            <person name="Ward D."/>
            <person name="Feldgarden M."/>
            <person name="Gevers D."/>
            <person name="Blanton J.M."/>
            <person name="Fenno C.J."/>
            <person name="Baranova O.V."/>
            <person name="Mathney J."/>
            <person name="Dewhirst F.E."/>
            <person name="Izard J."/>
            <person name="Young S.K."/>
            <person name="Zeng Q."/>
            <person name="Gargeya S."/>
            <person name="Fitzgerald M."/>
            <person name="Haas B."/>
            <person name="Abouelleil A."/>
            <person name="Alvarado L."/>
            <person name="Arachchi H.M."/>
            <person name="Berlin A."/>
            <person name="Chapman S.B."/>
            <person name="Gearin G."/>
            <person name="Goldberg J."/>
            <person name="Griggs A."/>
            <person name="Gujja S."/>
            <person name="Hansen M."/>
            <person name="Heiman D."/>
            <person name="Howarth C."/>
            <person name="Larimer J."/>
            <person name="Lui A."/>
            <person name="MacDonald P.J.P."/>
            <person name="McCowen C."/>
            <person name="Montmayeur A."/>
            <person name="Murphy C."/>
            <person name="Neiman D."/>
            <person name="Pearson M."/>
            <person name="Priest M."/>
            <person name="Roberts A."/>
            <person name="Saif S."/>
            <person name="Shea T."/>
            <person name="Sisk P."/>
            <person name="Stolte C."/>
            <person name="Sykes S."/>
            <person name="Wortman J."/>
            <person name="Nusbaum C."/>
            <person name="Birren B."/>
        </authorList>
    </citation>
    <scope>NUCLEOTIDE SEQUENCE [LARGE SCALE GENOMIC DNA]</scope>
    <source>
        <strain evidence="1">H-22</strain>
    </source>
</reference>
<accession>A0A0E2EFA0</accession>
<name>A0A0E2EFA0_TREDN</name>
<proteinExistence type="predicted"/>
<dbReference type="PATRIC" id="fig|999432.5.peg.1966"/>
<organism evidence="1">
    <name type="scientific">Treponema denticola H-22</name>
    <dbReference type="NCBI Taxonomy" id="999432"/>
    <lineage>
        <taxon>Bacteria</taxon>
        <taxon>Pseudomonadati</taxon>
        <taxon>Spirochaetota</taxon>
        <taxon>Spirochaetia</taxon>
        <taxon>Spirochaetales</taxon>
        <taxon>Treponemataceae</taxon>
        <taxon>Treponema</taxon>
    </lineage>
</organism>
<evidence type="ECO:0000313" key="1">
    <source>
        <dbReference type="EMBL" id="EMB31514.1"/>
    </source>
</evidence>
<dbReference type="AlphaFoldDB" id="A0A0E2EFA0"/>
<protein>
    <submittedName>
        <fullName evidence="1">Uncharacterized protein</fullName>
    </submittedName>
</protein>
<gene>
    <name evidence="1" type="ORF">HMPREF9726_01894</name>
</gene>
<sequence length="40" mass="4668">MILHFDPNLAYQQTAVKSIIDLFEGQLLAFSERLRMHGYT</sequence>
<dbReference type="EMBL" id="AGDV01000020">
    <property type="protein sequence ID" value="EMB31514.1"/>
    <property type="molecule type" value="Genomic_DNA"/>
</dbReference>